<keyword evidence="2" id="KW-0436">Ligase</keyword>
<dbReference type="SUPFAM" id="SSF53244">
    <property type="entry name" value="MurD-like peptide ligases, peptide-binding domain"/>
    <property type="match status" value="1"/>
</dbReference>
<dbReference type="Gene3D" id="3.90.190.20">
    <property type="entry name" value="Mur ligase, C-terminal domain"/>
    <property type="match status" value="1"/>
</dbReference>
<protein>
    <submittedName>
        <fullName evidence="2">UDP-N-acetylmuramoylalanyl-D-glutamate--2,6-diaminopimelate ligase</fullName>
        <ecNumber evidence="2">6.3.2.13</ecNumber>
    </submittedName>
</protein>
<reference evidence="2" key="1">
    <citation type="submission" date="2018-06" db="EMBL/GenBank/DDBJ databases">
        <authorList>
            <person name="Zhirakovskaya E."/>
        </authorList>
    </citation>
    <scope>NUCLEOTIDE SEQUENCE</scope>
</reference>
<proteinExistence type="predicted"/>
<dbReference type="InterPro" id="IPR004101">
    <property type="entry name" value="Mur_ligase_C"/>
</dbReference>
<organism evidence="2">
    <name type="scientific">hydrothermal vent metagenome</name>
    <dbReference type="NCBI Taxonomy" id="652676"/>
    <lineage>
        <taxon>unclassified sequences</taxon>
        <taxon>metagenomes</taxon>
        <taxon>ecological metagenomes</taxon>
    </lineage>
</organism>
<dbReference type="EC" id="6.3.2.13" evidence="2"/>
<dbReference type="Pfam" id="PF02875">
    <property type="entry name" value="Mur_ligase_C"/>
    <property type="match status" value="1"/>
</dbReference>
<accession>A0A3B0TRW4</accession>
<dbReference type="GO" id="GO:0008765">
    <property type="term" value="F:UDP-N-acetylmuramoylalanyl-D-glutamate-2,6-diaminopimelate ligase activity"/>
    <property type="evidence" value="ECO:0007669"/>
    <property type="project" value="UniProtKB-EC"/>
</dbReference>
<sequence>MNLVPGRLESLDYGQEFSIFIDYAHTQDALFNVLSAIKEVTDAKIILVFGCGGNRDKTKRPEMGKVAGDLSDFSFVTSDNPRGENPSVIIQEVVEGFEQDNYKVIENRQEAIEKALEYAKSGDIVLISGKGHENYQIFKDQTVAFDERQIIRQWILS</sequence>
<dbReference type="AlphaFoldDB" id="A0A3B0TRW4"/>
<evidence type="ECO:0000313" key="2">
    <source>
        <dbReference type="EMBL" id="VAW14969.1"/>
    </source>
</evidence>
<dbReference type="PANTHER" id="PTHR23135">
    <property type="entry name" value="MUR LIGASE FAMILY MEMBER"/>
    <property type="match status" value="1"/>
</dbReference>
<dbReference type="EMBL" id="UOEN01000245">
    <property type="protein sequence ID" value="VAW14969.1"/>
    <property type="molecule type" value="Genomic_DNA"/>
</dbReference>
<dbReference type="PANTHER" id="PTHR23135:SF4">
    <property type="entry name" value="UDP-N-ACETYLMURAMOYL-L-ALANYL-D-GLUTAMATE--2,6-DIAMINOPIMELATE LIGASE MURE HOMOLOG, CHLOROPLASTIC"/>
    <property type="match status" value="1"/>
</dbReference>
<gene>
    <name evidence="2" type="ORF">MNBD_BACTEROID05-421</name>
</gene>
<feature type="domain" description="Mur ligase C-terminal" evidence="1">
    <location>
        <begin position="6"/>
        <end position="131"/>
    </location>
</feature>
<evidence type="ECO:0000259" key="1">
    <source>
        <dbReference type="Pfam" id="PF02875"/>
    </source>
</evidence>
<name>A0A3B0TRW4_9ZZZZ</name>
<dbReference type="InterPro" id="IPR036615">
    <property type="entry name" value="Mur_ligase_C_dom_sf"/>
</dbReference>